<name>A0AAD7A6H7_9AGAR</name>
<dbReference type="Proteomes" id="UP001218218">
    <property type="component" value="Unassembled WGS sequence"/>
</dbReference>
<dbReference type="Gene3D" id="3.30.710.10">
    <property type="entry name" value="Potassium Channel Kv1.1, Chain A"/>
    <property type="match status" value="1"/>
</dbReference>
<gene>
    <name evidence="2" type="ORF">DFH08DRAFT_861765</name>
</gene>
<dbReference type="AlphaFoldDB" id="A0AAD7A6H7"/>
<dbReference type="Pfam" id="PF00651">
    <property type="entry name" value="BTB"/>
    <property type="match status" value="1"/>
</dbReference>
<accession>A0AAD7A6H7</accession>
<dbReference type="InterPro" id="IPR000210">
    <property type="entry name" value="BTB/POZ_dom"/>
</dbReference>
<reference evidence="2" key="1">
    <citation type="submission" date="2023-03" db="EMBL/GenBank/DDBJ databases">
        <title>Massive genome expansion in bonnet fungi (Mycena s.s.) driven by repeated elements and novel gene families across ecological guilds.</title>
        <authorList>
            <consortium name="Lawrence Berkeley National Laboratory"/>
            <person name="Harder C.B."/>
            <person name="Miyauchi S."/>
            <person name="Viragh M."/>
            <person name="Kuo A."/>
            <person name="Thoen E."/>
            <person name="Andreopoulos B."/>
            <person name="Lu D."/>
            <person name="Skrede I."/>
            <person name="Drula E."/>
            <person name="Henrissat B."/>
            <person name="Morin E."/>
            <person name="Kohler A."/>
            <person name="Barry K."/>
            <person name="LaButti K."/>
            <person name="Morin E."/>
            <person name="Salamov A."/>
            <person name="Lipzen A."/>
            <person name="Mereny Z."/>
            <person name="Hegedus B."/>
            <person name="Baldrian P."/>
            <person name="Stursova M."/>
            <person name="Weitz H."/>
            <person name="Taylor A."/>
            <person name="Grigoriev I.V."/>
            <person name="Nagy L.G."/>
            <person name="Martin F."/>
            <person name="Kauserud H."/>
        </authorList>
    </citation>
    <scope>NUCLEOTIDE SEQUENCE</scope>
    <source>
        <strain evidence="2">CBHHK002</strain>
    </source>
</reference>
<dbReference type="CDD" id="cd18186">
    <property type="entry name" value="BTB_POZ_ZBTB_KLHL-like"/>
    <property type="match status" value="1"/>
</dbReference>
<comment type="caution">
    <text evidence="2">The sequence shown here is derived from an EMBL/GenBank/DDBJ whole genome shotgun (WGS) entry which is preliminary data.</text>
</comment>
<sequence>MSESPPAKRQRTDASLTRSKIWYKDGSIVLQAENTQFRVHWSVLSENSAFFAGLEGLPQPNDQPTVDGCPLVELSDDAVVDVEYLLKALYTPTFLLQKALPFAVVAALIRLGRNYDFRDLLDTAVERLVFGNPTTLEGYDALITADNSYRSTRILCQPGLLYDMLTLARENNIQSALPCAYYRAIIYENRISLFEGIPRKDGTRTSLPPIDQRRCVLGHEALLKIQSQTGYTVGWLFSWSEDDCTNPTKCTRARVHCLRRYGQMLPVYALCHVNPGAATWFCRSCEKCYKESWAAGRKKVWEELPKFFDLPPWDHLTNDL</sequence>
<dbReference type="EMBL" id="JARIHO010000014">
    <property type="protein sequence ID" value="KAJ7350561.1"/>
    <property type="molecule type" value="Genomic_DNA"/>
</dbReference>
<proteinExistence type="predicted"/>
<feature type="domain" description="BTB" evidence="1">
    <location>
        <begin position="26"/>
        <end position="98"/>
    </location>
</feature>
<protein>
    <recommendedName>
        <fullName evidence="1">BTB domain-containing protein</fullName>
    </recommendedName>
</protein>
<dbReference type="PROSITE" id="PS50097">
    <property type="entry name" value="BTB"/>
    <property type="match status" value="1"/>
</dbReference>
<evidence type="ECO:0000259" key="1">
    <source>
        <dbReference type="PROSITE" id="PS50097"/>
    </source>
</evidence>
<organism evidence="2 3">
    <name type="scientific">Mycena albidolilacea</name>
    <dbReference type="NCBI Taxonomy" id="1033008"/>
    <lineage>
        <taxon>Eukaryota</taxon>
        <taxon>Fungi</taxon>
        <taxon>Dikarya</taxon>
        <taxon>Basidiomycota</taxon>
        <taxon>Agaricomycotina</taxon>
        <taxon>Agaricomycetes</taxon>
        <taxon>Agaricomycetidae</taxon>
        <taxon>Agaricales</taxon>
        <taxon>Marasmiineae</taxon>
        <taxon>Mycenaceae</taxon>
        <taxon>Mycena</taxon>
    </lineage>
</organism>
<dbReference type="InterPro" id="IPR011333">
    <property type="entry name" value="SKP1/BTB/POZ_sf"/>
</dbReference>
<evidence type="ECO:0000313" key="2">
    <source>
        <dbReference type="EMBL" id="KAJ7350561.1"/>
    </source>
</evidence>
<evidence type="ECO:0000313" key="3">
    <source>
        <dbReference type="Proteomes" id="UP001218218"/>
    </source>
</evidence>
<keyword evidence="3" id="KW-1185">Reference proteome</keyword>